<evidence type="ECO:0000259" key="5">
    <source>
        <dbReference type="PROSITE" id="PS50011"/>
    </source>
</evidence>
<dbReference type="AlphaFoldDB" id="A0A835KX29"/>
<comment type="caution">
    <text evidence="6">The sequence shown here is derived from an EMBL/GenBank/DDBJ whole genome shotgun (WGS) entry which is preliminary data.</text>
</comment>
<sequence length="324" mass="35651">MPPLATSTTVLIIPLILNTLSAPPPQSWAPVANTPEIARQIGNLSSNDDPSASHPSWLSPMDICSGHFSIANTTEPSVLLLLLVSLPSQQDQPALHCGRNNTKSTAHLEPGRNRVGRLRFGFAFRSLLRCRAPSLVHAIVIRHTATVSDVLVLRREEDWRRGLRPRGCDAAIKVLQGSALQEQGRREFLAEMKVMTRLRHRNIIQLLGWCDGQGGLMLVYEFVPNGSLDKHLSIIVRGYKIALGVGSAILYLHTECEHLVLHGDIQPYNILVDRSYNPKLGDFGLARLVDRGTNSSSPTTQVVAGTPGYMDPGSRRSRPELRCC</sequence>
<feature type="compositionally biased region" description="Polar residues" evidence="3">
    <location>
        <begin position="292"/>
        <end position="303"/>
    </location>
</feature>
<dbReference type="InterPro" id="IPR011009">
    <property type="entry name" value="Kinase-like_dom_sf"/>
</dbReference>
<feature type="region of interest" description="Disordered" evidence="3">
    <location>
        <begin position="292"/>
        <end position="318"/>
    </location>
</feature>
<dbReference type="OrthoDB" id="4062651at2759"/>
<name>A0A835KX29_9POAL</name>
<evidence type="ECO:0000256" key="4">
    <source>
        <dbReference type="SAM" id="SignalP"/>
    </source>
</evidence>
<keyword evidence="4" id="KW-0732">Signal</keyword>
<feature type="signal peptide" evidence="4">
    <location>
        <begin position="1"/>
        <end position="21"/>
    </location>
</feature>
<evidence type="ECO:0000256" key="1">
    <source>
        <dbReference type="ARBA" id="ARBA00022741"/>
    </source>
</evidence>
<dbReference type="Gene3D" id="1.10.510.10">
    <property type="entry name" value="Transferase(Phosphotransferase) domain 1"/>
    <property type="match status" value="1"/>
</dbReference>
<dbReference type="InterPro" id="IPR050528">
    <property type="entry name" value="L-type_Lectin-RKs"/>
</dbReference>
<evidence type="ECO:0000256" key="2">
    <source>
        <dbReference type="ARBA" id="ARBA00022840"/>
    </source>
</evidence>
<evidence type="ECO:0000313" key="7">
    <source>
        <dbReference type="Proteomes" id="UP000636709"/>
    </source>
</evidence>
<evidence type="ECO:0000256" key="3">
    <source>
        <dbReference type="SAM" id="MobiDB-lite"/>
    </source>
</evidence>
<proteinExistence type="predicted"/>
<keyword evidence="2" id="KW-0067">ATP-binding</keyword>
<reference evidence="6" key="1">
    <citation type="submission" date="2020-07" db="EMBL/GenBank/DDBJ databases">
        <title>Genome sequence and genetic diversity analysis of an under-domesticated orphan crop, white fonio (Digitaria exilis).</title>
        <authorList>
            <person name="Bennetzen J.L."/>
            <person name="Chen S."/>
            <person name="Ma X."/>
            <person name="Wang X."/>
            <person name="Yssel A.E.J."/>
            <person name="Chaluvadi S.R."/>
            <person name="Johnson M."/>
            <person name="Gangashetty P."/>
            <person name="Hamidou F."/>
            <person name="Sanogo M.D."/>
            <person name="Zwaenepoel A."/>
            <person name="Wallace J."/>
            <person name="Van De Peer Y."/>
            <person name="Van Deynze A."/>
        </authorList>
    </citation>
    <scope>NUCLEOTIDE SEQUENCE</scope>
    <source>
        <tissue evidence="6">Leaves</tissue>
    </source>
</reference>
<feature type="chain" id="PRO_5032583513" description="Protein kinase domain-containing protein" evidence="4">
    <location>
        <begin position="22"/>
        <end position="324"/>
    </location>
</feature>
<evidence type="ECO:0000313" key="6">
    <source>
        <dbReference type="EMBL" id="KAF8781254.1"/>
    </source>
</evidence>
<dbReference type="EMBL" id="JACEFO010000097">
    <property type="protein sequence ID" value="KAF8781254.1"/>
    <property type="molecule type" value="Genomic_DNA"/>
</dbReference>
<dbReference type="PANTHER" id="PTHR27007">
    <property type="match status" value="1"/>
</dbReference>
<dbReference type="Pfam" id="PF00069">
    <property type="entry name" value="Pkinase"/>
    <property type="match status" value="1"/>
</dbReference>
<dbReference type="GO" id="GO:0005524">
    <property type="term" value="F:ATP binding"/>
    <property type="evidence" value="ECO:0007669"/>
    <property type="project" value="UniProtKB-KW"/>
</dbReference>
<accession>A0A835KX29</accession>
<dbReference type="PROSITE" id="PS50011">
    <property type="entry name" value="PROTEIN_KINASE_DOM"/>
    <property type="match status" value="1"/>
</dbReference>
<organism evidence="6 7">
    <name type="scientific">Digitaria exilis</name>
    <dbReference type="NCBI Taxonomy" id="1010633"/>
    <lineage>
        <taxon>Eukaryota</taxon>
        <taxon>Viridiplantae</taxon>
        <taxon>Streptophyta</taxon>
        <taxon>Embryophyta</taxon>
        <taxon>Tracheophyta</taxon>
        <taxon>Spermatophyta</taxon>
        <taxon>Magnoliopsida</taxon>
        <taxon>Liliopsida</taxon>
        <taxon>Poales</taxon>
        <taxon>Poaceae</taxon>
        <taxon>PACMAD clade</taxon>
        <taxon>Panicoideae</taxon>
        <taxon>Panicodae</taxon>
        <taxon>Paniceae</taxon>
        <taxon>Anthephorinae</taxon>
        <taxon>Digitaria</taxon>
    </lineage>
</organism>
<protein>
    <recommendedName>
        <fullName evidence="5">Protein kinase domain-containing protein</fullName>
    </recommendedName>
</protein>
<dbReference type="GO" id="GO:0004672">
    <property type="term" value="F:protein kinase activity"/>
    <property type="evidence" value="ECO:0007669"/>
    <property type="project" value="InterPro"/>
</dbReference>
<dbReference type="InterPro" id="IPR000719">
    <property type="entry name" value="Prot_kinase_dom"/>
</dbReference>
<gene>
    <name evidence="6" type="ORF">HU200_000613</name>
</gene>
<feature type="domain" description="Protein kinase" evidence="5">
    <location>
        <begin position="109"/>
        <end position="324"/>
    </location>
</feature>
<dbReference type="SUPFAM" id="SSF56112">
    <property type="entry name" value="Protein kinase-like (PK-like)"/>
    <property type="match status" value="1"/>
</dbReference>
<keyword evidence="1" id="KW-0547">Nucleotide-binding</keyword>
<dbReference type="Proteomes" id="UP000636709">
    <property type="component" value="Unassembled WGS sequence"/>
</dbReference>
<keyword evidence="7" id="KW-1185">Reference proteome</keyword>